<keyword evidence="3" id="KW-1185">Reference proteome</keyword>
<evidence type="ECO:0000313" key="3">
    <source>
        <dbReference type="Proteomes" id="UP000732105"/>
    </source>
</evidence>
<dbReference type="Proteomes" id="UP000732105">
    <property type="component" value="Unassembled WGS sequence"/>
</dbReference>
<comment type="caution">
    <text evidence="2">The sequence shown here is derived from an EMBL/GenBank/DDBJ whole genome shotgun (WGS) entry which is preliminary data.</text>
</comment>
<reference evidence="2 3" key="1">
    <citation type="submission" date="2018-12" db="EMBL/GenBank/DDBJ databases">
        <title>Marinifilum JC070 sp. nov., a marine bacterium isolated from Yongle Blue Hole in the South China Sea.</title>
        <authorList>
            <person name="Fu T."/>
        </authorList>
    </citation>
    <scope>NUCLEOTIDE SEQUENCE [LARGE SCALE GENOMIC DNA]</scope>
    <source>
        <strain evidence="2 3">JC070</strain>
    </source>
</reference>
<proteinExistence type="predicted"/>
<keyword evidence="1" id="KW-1133">Transmembrane helix</keyword>
<organism evidence="2 3">
    <name type="scientific">Marinifilum caeruleilacunae</name>
    <dbReference type="NCBI Taxonomy" id="2499076"/>
    <lineage>
        <taxon>Bacteria</taxon>
        <taxon>Pseudomonadati</taxon>
        <taxon>Bacteroidota</taxon>
        <taxon>Bacteroidia</taxon>
        <taxon>Marinilabiliales</taxon>
        <taxon>Marinifilaceae</taxon>
    </lineage>
</organism>
<protein>
    <submittedName>
        <fullName evidence="2">Uncharacterized protein</fullName>
    </submittedName>
</protein>
<dbReference type="RefSeq" id="WP_171596095.1">
    <property type="nucleotide sequence ID" value="NZ_RZNH01000023.1"/>
</dbReference>
<evidence type="ECO:0000256" key="1">
    <source>
        <dbReference type="SAM" id="Phobius"/>
    </source>
</evidence>
<evidence type="ECO:0000313" key="2">
    <source>
        <dbReference type="EMBL" id="NOU60822.1"/>
    </source>
</evidence>
<name>A0ABX1WXI5_9BACT</name>
<sequence length="224" mass="26299">MVGNKVQIIDVSFDKIDWVFTMSISVIALAISVLLIIVGYQIFKYLFNWKKNNVQNEIVPVKLKYKLGNAEIEYEVKRSYQNIEIAHKIYIELITRKAAIEIDKDKDVIVEVYNSWYSLFQVTREELKQLSGNLLLVNDSSESLIKLLSDVLNIGLRPHLTEYQAKFRKWYQEKLLEDESNGRSPQQIQKDYDDYNNLINSMKDVNRLLIDYAKELKKIIKGKE</sequence>
<accession>A0ABX1WXI5</accession>
<gene>
    <name evidence="2" type="ORF">ELS83_13440</name>
</gene>
<keyword evidence="1" id="KW-0472">Membrane</keyword>
<dbReference type="EMBL" id="RZNH01000023">
    <property type="protein sequence ID" value="NOU60822.1"/>
    <property type="molecule type" value="Genomic_DNA"/>
</dbReference>
<keyword evidence="1" id="KW-0812">Transmembrane</keyword>
<feature type="transmembrane region" description="Helical" evidence="1">
    <location>
        <begin position="20"/>
        <end position="43"/>
    </location>
</feature>